<dbReference type="Proteomes" id="UP000515140">
    <property type="component" value="Unplaced"/>
</dbReference>
<dbReference type="Pfam" id="PF04193">
    <property type="entry name" value="PQ-loop"/>
    <property type="match status" value="2"/>
</dbReference>
<feature type="transmembrane region" description="Helical" evidence="11">
    <location>
        <begin position="214"/>
        <end position="235"/>
    </location>
</feature>
<dbReference type="PIRSF" id="PIRSF023381">
    <property type="entry name" value="MannP-dilichol_defect-1p"/>
    <property type="match status" value="1"/>
</dbReference>
<keyword evidence="4" id="KW-0677">Repeat</keyword>
<dbReference type="RefSeq" id="XP_020822143.1">
    <property type="nucleotide sequence ID" value="XM_020966484.1"/>
</dbReference>
<comment type="subcellular location">
    <subcellularLocation>
        <location evidence="1 10">Membrane</location>
        <topology evidence="1 10">Multi-pass membrane protein</topology>
    </subcellularLocation>
</comment>
<dbReference type="KEGG" id="pcw:110194284"/>
<keyword evidence="3 10" id="KW-0812">Transmembrane</keyword>
<dbReference type="Gene3D" id="1.20.1280.290">
    <property type="match status" value="2"/>
</dbReference>
<dbReference type="CTD" id="9526"/>
<dbReference type="GeneID" id="110194284"/>
<keyword evidence="12" id="KW-1185">Reference proteome</keyword>
<evidence type="ECO:0000313" key="12">
    <source>
        <dbReference type="Proteomes" id="UP000515140"/>
    </source>
</evidence>
<evidence type="ECO:0000256" key="9">
    <source>
        <dbReference type="ARBA" id="ARBA00068350"/>
    </source>
</evidence>
<dbReference type="GO" id="GO:0009312">
    <property type="term" value="P:oligosaccharide biosynthetic process"/>
    <property type="evidence" value="ECO:0007669"/>
    <property type="project" value="Ensembl"/>
</dbReference>
<dbReference type="InParanoid" id="A0A6P5ILU6"/>
<keyword evidence="2" id="KW-0813">Transport</keyword>
<gene>
    <name evidence="13" type="primary">MPDU1</name>
</gene>
<evidence type="ECO:0000256" key="4">
    <source>
        <dbReference type="ARBA" id="ARBA00022737"/>
    </source>
</evidence>
<dbReference type="PANTHER" id="PTHR12226">
    <property type="entry name" value="MANNOSE-P-DOLICHOL UTILIZATION DEFECT 1 LEC35 -RELATED"/>
    <property type="match status" value="1"/>
</dbReference>
<evidence type="ECO:0000256" key="7">
    <source>
        <dbReference type="ARBA" id="ARBA00038475"/>
    </source>
</evidence>
<feature type="transmembrane region" description="Helical" evidence="11">
    <location>
        <begin position="154"/>
        <end position="171"/>
    </location>
</feature>
<evidence type="ECO:0000256" key="1">
    <source>
        <dbReference type="ARBA" id="ARBA00004141"/>
    </source>
</evidence>
<evidence type="ECO:0000256" key="2">
    <source>
        <dbReference type="ARBA" id="ARBA00022448"/>
    </source>
</evidence>
<evidence type="ECO:0000256" key="11">
    <source>
        <dbReference type="SAM" id="Phobius"/>
    </source>
</evidence>
<evidence type="ECO:0000313" key="13">
    <source>
        <dbReference type="RefSeq" id="XP_020822143.1"/>
    </source>
</evidence>
<dbReference type="InterPro" id="IPR016817">
    <property type="entry name" value="MannP-dilichol_defect-1"/>
</dbReference>
<dbReference type="FunFam" id="1.20.1280.290:FF:000031">
    <property type="entry name" value="Mannose-P-dolichol utilization defect 1"/>
    <property type="match status" value="1"/>
</dbReference>
<dbReference type="PANTHER" id="PTHR12226:SF2">
    <property type="entry name" value="MANNOSE-P-DOLICHOL UTILIZATION DEFECT 1 PROTEIN"/>
    <property type="match status" value="1"/>
</dbReference>
<dbReference type="SMART" id="SM00679">
    <property type="entry name" value="CTNS"/>
    <property type="match status" value="2"/>
</dbReference>
<name>A0A6P5ILU6_PHACI</name>
<proteinExistence type="inferred from homology"/>
<keyword evidence="5 10" id="KW-1133">Transmembrane helix</keyword>
<comment type="function">
    <text evidence="8 10">Required for normal utilization of mannose-dolichol phosphate (Dol-P-Man) in the synthesis of N-linked and O-linked oligosaccharides and GPI anchors.</text>
</comment>
<sequence>MAEEAEGPLKRLLVLFLLPEKCYDRLFIDLDLLDVRCLKILISKGLGLGIVAGSLLVKLPQVFKILGVKSAEGLSLQAFLLELVALTGTIIYSVANSFPFSSWGEALFLMLQTITICFLILHYRGHTMRGVALLGIYVLILLVLLSPLMPKTVVTLLQATNMPAVIMGRLLQVITNYRNGHTGHLSAVTVFLLFAGSLARIFTSIQETGDPLMAVTFIVSSICNGLIAFQLLYYWNVRIPHKLEKKHQ</sequence>
<evidence type="ECO:0000256" key="3">
    <source>
        <dbReference type="ARBA" id="ARBA00022692"/>
    </source>
</evidence>
<feature type="transmembrane region" description="Helical" evidence="11">
    <location>
        <begin position="106"/>
        <end position="123"/>
    </location>
</feature>
<dbReference type="FunFam" id="1.20.1280.290:FF:000006">
    <property type="entry name" value="mannose-P-dolichol utilization defect 1 protein"/>
    <property type="match status" value="1"/>
</dbReference>
<comment type="similarity">
    <text evidence="7 10">Belongs to the MPDU1 (TC 2.A.43.3) family.</text>
</comment>
<evidence type="ECO:0000256" key="5">
    <source>
        <dbReference type="ARBA" id="ARBA00022989"/>
    </source>
</evidence>
<evidence type="ECO:0000256" key="8">
    <source>
        <dbReference type="ARBA" id="ARBA00054724"/>
    </source>
</evidence>
<feature type="transmembrane region" description="Helical" evidence="11">
    <location>
        <begin position="183"/>
        <end position="202"/>
    </location>
</feature>
<feature type="transmembrane region" description="Helical" evidence="11">
    <location>
        <begin position="78"/>
        <end position="100"/>
    </location>
</feature>
<organism evidence="12 13">
    <name type="scientific">Phascolarctos cinereus</name>
    <name type="common">Koala</name>
    <dbReference type="NCBI Taxonomy" id="38626"/>
    <lineage>
        <taxon>Eukaryota</taxon>
        <taxon>Metazoa</taxon>
        <taxon>Chordata</taxon>
        <taxon>Craniata</taxon>
        <taxon>Vertebrata</taxon>
        <taxon>Euteleostomi</taxon>
        <taxon>Mammalia</taxon>
        <taxon>Metatheria</taxon>
        <taxon>Diprotodontia</taxon>
        <taxon>Phascolarctidae</taxon>
        <taxon>Phascolarctos</taxon>
    </lineage>
</organism>
<dbReference type="GO" id="GO:0016020">
    <property type="term" value="C:membrane"/>
    <property type="evidence" value="ECO:0007669"/>
    <property type="project" value="UniProtKB-SubCell"/>
</dbReference>
<protein>
    <recommendedName>
        <fullName evidence="9 10">Mannose-P-dolichol utilization defect 1 protein</fullName>
    </recommendedName>
</protein>
<dbReference type="GO" id="GO:0006488">
    <property type="term" value="P:dolichol-linked oligosaccharide biosynthetic process"/>
    <property type="evidence" value="ECO:0007669"/>
    <property type="project" value="UniProtKB-UniRule"/>
</dbReference>
<keyword evidence="6 10" id="KW-0472">Membrane</keyword>
<evidence type="ECO:0000256" key="6">
    <source>
        <dbReference type="ARBA" id="ARBA00023136"/>
    </source>
</evidence>
<reference evidence="13" key="1">
    <citation type="submission" date="2025-08" db="UniProtKB">
        <authorList>
            <consortium name="RefSeq"/>
        </authorList>
    </citation>
    <scope>IDENTIFICATION</scope>
    <source>
        <tissue evidence="13">Spleen</tissue>
    </source>
</reference>
<dbReference type="FunCoup" id="A0A6P5ILU6">
    <property type="interactions" value="1403"/>
</dbReference>
<accession>A0A6P5ILU6</accession>
<dbReference type="AlphaFoldDB" id="A0A6P5ILU6"/>
<feature type="transmembrane region" description="Helical" evidence="11">
    <location>
        <begin position="130"/>
        <end position="148"/>
    </location>
</feature>
<evidence type="ECO:0000256" key="10">
    <source>
        <dbReference type="PIRNR" id="PIRNR023381"/>
    </source>
</evidence>
<dbReference type="InterPro" id="IPR006603">
    <property type="entry name" value="PQ-loop_rpt"/>
</dbReference>